<gene>
    <name evidence="1" type="ORF">M9Y10_044525</name>
</gene>
<evidence type="ECO:0008006" key="3">
    <source>
        <dbReference type="Google" id="ProtNLM"/>
    </source>
</evidence>
<sequence length="153" mass="17692">MNEPVQQIILPKWKMNDDQTYDMINKEEVKEYKVIKQAKVNDDLSSTYLPFNQTVLSAFRKLTIDYQSPNIELTATEIFSLCVGAKYHSSLGVIHTIKPTPNYFRKVEASLKKYCIKSGQRFILPRVTNQDGEIIPYEPINHQLPRGRRSANT</sequence>
<evidence type="ECO:0000313" key="2">
    <source>
        <dbReference type="Proteomes" id="UP001470230"/>
    </source>
</evidence>
<organism evidence="1 2">
    <name type="scientific">Tritrichomonas musculus</name>
    <dbReference type="NCBI Taxonomy" id="1915356"/>
    <lineage>
        <taxon>Eukaryota</taxon>
        <taxon>Metamonada</taxon>
        <taxon>Parabasalia</taxon>
        <taxon>Tritrichomonadida</taxon>
        <taxon>Tritrichomonadidae</taxon>
        <taxon>Tritrichomonas</taxon>
    </lineage>
</organism>
<proteinExistence type="predicted"/>
<accession>A0ABR2JSV7</accession>
<reference evidence="1 2" key="1">
    <citation type="submission" date="2024-04" db="EMBL/GenBank/DDBJ databases">
        <title>Tritrichomonas musculus Genome.</title>
        <authorList>
            <person name="Alves-Ferreira E."/>
            <person name="Grigg M."/>
            <person name="Lorenzi H."/>
            <person name="Galac M."/>
        </authorList>
    </citation>
    <scope>NUCLEOTIDE SEQUENCE [LARGE SCALE GENOMIC DNA]</scope>
    <source>
        <strain evidence="1 2">EAF2021</strain>
    </source>
</reference>
<dbReference type="EMBL" id="JAPFFF010000009">
    <property type="protein sequence ID" value="KAK8881888.1"/>
    <property type="molecule type" value="Genomic_DNA"/>
</dbReference>
<dbReference type="Proteomes" id="UP001470230">
    <property type="component" value="Unassembled WGS sequence"/>
</dbReference>
<protein>
    <recommendedName>
        <fullName evidence="3">Initiator binding domain-containing protein</fullName>
    </recommendedName>
</protein>
<keyword evidence="2" id="KW-1185">Reference proteome</keyword>
<comment type="caution">
    <text evidence="1">The sequence shown here is derived from an EMBL/GenBank/DDBJ whole genome shotgun (WGS) entry which is preliminary data.</text>
</comment>
<evidence type="ECO:0000313" key="1">
    <source>
        <dbReference type="EMBL" id="KAK8881888.1"/>
    </source>
</evidence>
<name>A0ABR2JSV7_9EUKA</name>